<dbReference type="AlphaFoldDB" id="A0A1V0B0E6"/>
<protein>
    <submittedName>
        <fullName evidence="2">Uncharacterized protein</fullName>
    </submittedName>
</protein>
<dbReference type="Proteomes" id="UP000243488">
    <property type="component" value="Chromosome"/>
</dbReference>
<dbReference type="KEGG" id="ppha:BVH74_00630"/>
<keyword evidence="1" id="KW-0812">Transmembrane</keyword>
<keyword evidence="1" id="KW-0472">Membrane</keyword>
<feature type="transmembrane region" description="Helical" evidence="1">
    <location>
        <begin position="103"/>
        <end position="119"/>
    </location>
</feature>
<evidence type="ECO:0000256" key="1">
    <source>
        <dbReference type="SAM" id="Phobius"/>
    </source>
</evidence>
<accession>A0A1V0B0E6</accession>
<feature type="transmembrane region" description="Helical" evidence="1">
    <location>
        <begin position="48"/>
        <end position="68"/>
    </location>
</feature>
<feature type="transmembrane region" description="Helical" evidence="1">
    <location>
        <begin position="293"/>
        <end position="310"/>
    </location>
</feature>
<feature type="transmembrane region" description="Helical" evidence="1">
    <location>
        <begin position="172"/>
        <end position="192"/>
    </location>
</feature>
<dbReference type="EMBL" id="CP020100">
    <property type="protein sequence ID" value="AQZ93361.1"/>
    <property type="molecule type" value="Genomic_DNA"/>
</dbReference>
<evidence type="ECO:0000313" key="3">
    <source>
        <dbReference type="Proteomes" id="UP000243488"/>
    </source>
</evidence>
<keyword evidence="3" id="KW-1185">Reference proteome</keyword>
<feature type="transmembrane region" description="Helical" evidence="1">
    <location>
        <begin position="140"/>
        <end position="160"/>
    </location>
</feature>
<evidence type="ECO:0000313" key="2">
    <source>
        <dbReference type="EMBL" id="AQZ93361.1"/>
    </source>
</evidence>
<organism evidence="2 3">
    <name type="scientific">Halopseudomonas phragmitis</name>
    <dbReference type="NCBI Taxonomy" id="1931241"/>
    <lineage>
        <taxon>Bacteria</taxon>
        <taxon>Pseudomonadati</taxon>
        <taxon>Pseudomonadota</taxon>
        <taxon>Gammaproteobacteria</taxon>
        <taxon>Pseudomonadales</taxon>
        <taxon>Pseudomonadaceae</taxon>
        <taxon>Halopseudomonas</taxon>
    </lineage>
</organism>
<gene>
    <name evidence="2" type="ORF">BVH74_00630</name>
</gene>
<feature type="transmembrane region" description="Helical" evidence="1">
    <location>
        <begin position="12"/>
        <end position="28"/>
    </location>
</feature>
<feature type="transmembrane region" description="Helical" evidence="1">
    <location>
        <begin position="267"/>
        <end position="287"/>
    </location>
</feature>
<feature type="transmembrane region" description="Helical" evidence="1">
    <location>
        <begin position="204"/>
        <end position="221"/>
    </location>
</feature>
<feature type="transmembrane region" description="Helical" evidence="1">
    <location>
        <begin position="227"/>
        <end position="246"/>
    </location>
</feature>
<keyword evidence="1" id="KW-1133">Transmembrane helix</keyword>
<reference evidence="2 3" key="1">
    <citation type="submission" date="2017-03" db="EMBL/GenBank/DDBJ databases">
        <title>Complete genome sequence of the novel DNRA strain Pseudomonas sp. S-6-2 isolated from Chinese polluted river sediment. Journal of Biotechnology.</title>
        <authorList>
            <person name="Li J."/>
            <person name="Xiang F."/>
            <person name="Wang L."/>
            <person name="Xi L."/>
            <person name="Liu J."/>
        </authorList>
    </citation>
    <scope>NUCLEOTIDE SEQUENCE [LARGE SCALE GENOMIC DNA]</scope>
    <source>
        <strain evidence="2 3">S-6-2</strain>
    </source>
</reference>
<name>A0A1V0B0E6_9GAMM</name>
<sequence length="330" mass="38064">MPVLREVDCRWLLGLYALIPLVLLIVLLDSLPGGGWLRRSLPNDPMHWPFWTLVFGLPHIVASFVSMADRDYLQHYRRRLLWPLLGFAALSTLGYVGPQPLSYQLLFVFLAFYTIYHVLAQQLGLSLMMLGIAPSPVFRAWKWLSVLAGFAIYMNVYGATYIGRLSLGSLDIYLMLRYMAAALCAAVMVLAWQLTWQARHRIGVWYLWGNVALLLSAFVINEAGYTLFVILIPRVIHDVTAYIIYISHDSNRNRQQPVNLIYRMARVTRLPVWLLLPLLSGLIAYVLTYYQQLPLIGIVILTLSFLHYYVEGFIWRTPNPHRSYLAFKRQ</sequence>
<proteinExistence type="predicted"/>
<feature type="transmembrane region" description="Helical" evidence="1">
    <location>
        <begin position="80"/>
        <end position="97"/>
    </location>
</feature>